<keyword evidence="2" id="KW-0805">Transcription regulation</keyword>
<dbReference type="PRINTS" id="PR00039">
    <property type="entry name" value="HTHLYSR"/>
</dbReference>
<dbReference type="EMBL" id="QAYG01000004">
    <property type="protein sequence ID" value="PTW60501.1"/>
    <property type="molecule type" value="Genomic_DNA"/>
</dbReference>
<dbReference type="InterPro" id="IPR036390">
    <property type="entry name" value="WH_DNA-bd_sf"/>
</dbReference>
<dbReference type="InterPro" id="IPR000847">
    <property type="entry name" value="LysR_HTH_N"/>
</dbReference>
<organism evidence="6 7">
    <name type="scientific">Breoghania corrubedonensis</name>
    <dbReference type="NCBI Taxonomy" id="665038"/>
    <lineage>
        <taxon>Bacteria</taxon>
        <taxon>Pseudomonadati</taxon>
        <taxon>Pseudomonadota</taxon>
        <taxon>Alphaproteobacteria</taxon>
        <taxon>Hyphomicrobiales</taxon>
        <taxon>Stappiaceae</taxon>
        <taxon>Breoghania</taxon>
    </lineage>
</organism>
<keyword evidence="7" id="KW-1185">Reference proteome</keyword>
<dbReference type="Pfam" id="PF00126">
    <property type="entry name" value="HTH_1"/>
    <property type="match status" value="1"/>
</dbReference>
<keyword evidence="3" id="KW-0238">DNA-binding</keyword>
<evidence type="ECO:0000313" key="6">
    <source>
        <dbReference type="EMBL" id="PTW60501.1"/>
    </source>
</evidence>
<dbReference type="OrthoDB" id="7216893at2"/>
<dbReference type="RefSeq" id="WP_107990294.1">
    <property type="nucleotide sequence ID" value="NZ_QAYG01000004.1"/>
</dbReference>
<dbReference type="GO" id="GO:0003677">
    <property type="term" value="F:DNA binding"/>
    <property type="evidence" value="ECO:0007669"/>
    <property type="project" value="UniProtKB-KW"/>
</dbReference>
<evidence type="ECO:0000259" key="5">
    <source>
        <dbReference type="PROSITE" id="PS50931"/>
    </source>
</evidence>
<dbReference type="AlphaFoldDB" id="A0A2T5V9U9"/>
<dbReference type="PROSITE" id="PS50931">
    <property type="entry name" value="HTH_LYSR"/>
    <property type="match status" value="1"/>
</dbReference>
<comment type="similarity">
    <text evidence="1">Belongs to the LysR transcriptional regulatory family.</text>
</comment>
<dbReference type="GO" id="GO:0032993">
    <property type="term" value="C:protein-DNA complex"/>
    <property type="evidence" value="ECO:0007669"/>
    <property type="project" value="TreeGrafter"/>
</dbReference>
<feature type="domain" description="HTH lysR-type" evidence="5">
    <location>
        <begin position="6"/>
        <end position="63"/>
    </location>
</feature>
<evidence type="ECO:0000256" key="1">
    <source>
        <dbReference type="ARBA" id="ARBA00009437"/>
    </source>
</evidence>
<evidence type="ECO:0000256" key="3">
    <source>
        <dbReference type="ARBA" id="ARBA00023125"/>
    </source>
</evidence>
<dbReference type="CDD" id="cd08414">
    <property type="entry name" value="PBP2_LTTR_aromatics_like"/>
    <property type="match status" value="1"/>
</dbReference>
<evidence type="ECO:0000256" key="4">
    <source>
        <dbReference type="ARBA" id="ARBA00023163"/>
    </source>
</evidence>
<name>A0A2T5V9U9_9HYPH</name>
<dbReference type="PANTHER" id="PTHR30346:SF0">
    <property type="entry name" value="HCA OPERON TRANSCRIPTIONAL ACTIVATOR HCAR"/>
    <property type="match status" value="1"/>
</dbReference>
<proteinExistence type="inferred from homology"/>
<dbReference type="SUPFAM" id="SSF46785">
    <property type="entry name" value="Winged helix' DNA-binding domain"/>
    <property type="match status" value="1"/>
</dbReference>
<evidence type="ECO:0000313" key="7">
    <source>
        <dbReference type="Proteomes" id="UP000244081"/>
    </source>
</evidence>
<comment type="caution">
    <text evidence="6">The sequence shown here is derived from an EMBL/GenBank/DDBJ whole genome shotgun (WGS) entry which is preliminary data.</text>
</comment>
<evidence type="ECO:0000256" key="2">
    <source>
        <dbReference type="ARBA" id="ARBA00023015"/>
    </source>
</evidence>
<reference evidence="6 7" key="1">
    <citation type="submission" date="2018-04" db="EMBL/GenBank/DDBJ databases">
        <title>Genomic Encyclopedia of Archaeal and Bacterial Type Strains, Phase II (KMG-II): from individual species to whole genera.</title>
        <authorList>
            <person name="Goeker M."/>
        </authorList>
    </citation>
    <scope>NUCLEOTIDE SEQUENCE [LARGE SCALE GENOMIC DNA]</scope>
    <source>
        <strain evidence="6 7">DSM 23382</strain>
    </source>
</reference>
<sequence length="321" mass="35293">MLDLAFDLCYLQYAKLVAEHRSFRRAADVLDLSQSTISRRVQSLKLRLGISLLERSRADARLTHSGAEVIRQATFGAEHLRHAVNDLRSVQRGYVGELRLGIVGSIAAGFLSTLFCSYRSRFPNIDVTVEETCSRSNAAAILNGRLDAAFIVGVPELPGCRTPGLWNERILLALPSQHAQAAQENVFLKDLRDETFIVRPSGPGPEIQDFLIRQMSDQAFRPRIVTQNVSRENLLNMVAGGFGVTLTSDSALGGMYSGVSFVPVGDPVEIVVFSMIWSKYNKNPALRKLLGLCIDLAGKHHSSREIAVVRHLHGDASENGV</sequence>
<dbReference type="Gene3D" id="1.10.10.10">
    <property type="entry name" value="Winged helix-like DNA-binding domain superfamily/Winged helix DNA-binding domain"/>
    <property type="match status" value="1"/>
</dbReference>
<dbReference type="InterPro" id="IPR036388">
    <property type="entry name" value="WH-like_DNA-bd_sf"/>
</dbReference>
<dbReference type="Gene3D" id="3.40.190.10">
    <property type="entry name" value="Periplasmic binding protein-like II"/>
    <property type="match status" value="2"/>
</dbReference>
<dbReference type="PANTHER" id="PTHR30346">
    <property type="entry name" value="TRANSCRIPTIONAL DUAL REGULATOR HCAR-RELATED"/>
    <property type="match status" value="1"/>
</dbReference>
<dbReference type="Proteomes" id="UP000244081">
    <property type="component" value="Unassembled WGS sequence"/>
</dbReference>
<accession>A0A2T5V9U9</accession>
<protein>
    <submittedName>
        <fullName evidence="6">LysR family transcriptional regulator</fullName>
    </submittedName>
</protein>
<dbReference type="SUPFAM" id="SSF53850">
    <property type="entry name" value="Periplasmic binding protein-like II"/>
    <property type="match status" value="1"/>
</dbReference>
<dbReference type="InterPro" id="IPR005119">
    <property type="entry name" value="LysR_subst-bd"/>
</dbReference>
<gene>
    <name evidence="6" type="ORF">C8N35_104124</name>
</gene>
<keyword evidence="4" id="KW-0804">Transcription</keyword>
<dbReference type="GO" id="GO:0003700">
    <property type="term" value="F:DNA-binding transcription factor activity"/>
    <property type="evidence" value="ECO:0007669"/>
    <property type="project" value="InterPro"/>
</dbReference>
<dbReference type="Pfam" id="PF03466">
    <property type="entry name" value="LysR_substrate"/>
    <property type="match status" value="1"/>
</dbReference>